<keyword evidence="2" id="KW-1185">Reference proteome</keyword>
<dbReference type="Proteomes" id="UP000326287">
    <property type="component" value="Chromosome"/>
</dbReference>
<dbReference type="KEGG" id="halc:EY643_04890"/>
<evidence type="ECO:0000313" key="1">
    <source>
        <dbReference type="EMBL" id="QFU75035.1"/>
    </source>
</evidence>
<dbReference type="AlphaFoldDB" id="A0A5P9NHM6"/>
<gene>
    <name evidence="1" type="ORF">EY643_04890</name>
</gene>
<dbReference type="OrthoDB" id="5740451at2"/>
<protein>
    <submittedName>
        <fullName evidence="1">Uncharacterized protein</fullName>
    </submittedName>
</protein>
<evidence type="ECO:0000313" key="2">
    <source>
        <dbReference type="Proteomes" id="UP000326287"/>
    </source>
</evidence>
<proteinExistence type="predicted"/>
<dbReference type="EMBL" id="CP036422">
    <property type="protein sequence ID" value="QFU75035.1"/>
    <property type="molecule type" value="Genomic_DNA"/>
</dbReference>
<name>A0A5P9NHM6_9GAMM</name>
<dbReference type="RefSeq" id="WP_152661141.1">
    <property type="nucleotide sequence ID" value="NZ_CP036422.1"/>
</dbReference>
<organism evidence="1 2">
    <name type="scientific">Halioglobus maricola</name>
    <dbReference type="NCBI Taxonomy" id="2601894"/>
    <lineage>
        <taxon>Bacteria</taxon>
        <taxon>Pseudomonadati</taxon>
        <taxon>Pseudomonadota</taxon>
        <taxon>Gammaproteobacteria</taxon>
        <taxon>Cellvibrionales</taxon>
        <taxon>Halieaceae</taxon>
        <taxon>Halioglobus</taxon>
    </lineage>
</organism>
<reference evidence="1 2" key="1">
    <citation type="submission" date="2019-02" db="EMBL/GenBank/DDBJ databases">
        <authorList>
            <person name="Li S.-H."/>
        </authorList>
    </citation>
    <scope>NUCLEOTIDE SEQUENCE [LARGE SCALE GENOMIC DNA]</scope>
    <source>
        <strain evidence="1 2">IMCC14385</strain>
    </source>
</reference>
<sequence length="133" mass="14693">MQLQLDKLVESIELAFGEELPFVTGPITEDQRAALQQVFGDAGYQSYLQDQVNRQIVRDYLTNAVVLGFITEADVVALEGKLDSAELRSAMSLHMLMNSIEQADDLLAQGVPEPLQALEPDQKSPPHMHLISS</sequence>
<accession>A0A5P9NHM6</accession>